<dbReference type="Gene3D" id="3.10.20.90">
    <property type="entry name" value="Phosphatidylinositol 3-kinase Catalytic Subunit, Chain A, domain 1"/>
    <property type="match status" value="1"/>
</dbReference>
<gene>
    <name evidence="6" type="ORF">K457DRAFT_35997</name>
</gene>
<dbReference type="OrthoDB" id="5273213at2759"/>
<dbReference type="InterPro" id="IPR032675">
    <property type="entry name" value="LRR_dom_sf"/>
</dbReference>
<sequence>MVIKTEPPKLEVGQRIEVDYYRGTVRFLGVVPPTKGEWIGVEWDAEERGKHSGEHNGTQYFTCTIPGTGSFTRPSPNINVGQTLLEILKERYVDEELTAEDLYLGETNVKVDVYDFDRVKKKNSQLHLMQIVGLANTNVSSAADFDETQKACPEIQDLDLSSTLIATWQDLADIVAPLSKLTVLRISRNRFHPLTAQPSFEYAFKNLRCLAMNRVYISWDEMNMLEHSLPNLEILQIGFNLFTELGKSDESTPVADQKIKGFAKLENLHLEGNKLVDWNQILRLSRLPKLKSLDLSENRIANVIGPQDPEDFKLLESLRINDNDLKEWSSVDQLGLYTSLKAVWIQNNPVMTQAAEDATADNSGKPDVRTITIARMAHIDQLNGTEILKKNRIDAELYYLKNAAFSNVGAEPAAIQALHPRFEQLCEIHGRPDTSDERRKATSDLLKDRLLNITFVAKDKIDGPAKTSVQRGVLGSMTVRNVKNLVQKLLRVPAMRQELLFMAEDPVYAGVMHEVFLKDDLRMLSYYDITDGTEVIVLNKAK</sequence>
<evidence type="ECO:0000256" key="3">
    <source>
        <dbReference type="ARBA" id="ARBA00023186"/>
    </source>
</evidence>
<dbReference type="STRING" id="1314771.A0A197JIR4"/>
<dbReference type="GO" id="GO:0005737">
    <property type="term" value="C:cytoplasm"/>
    <property type="evidence" value="ECO:0007669"/>
    <property type="project" value="TreeGrafter"/>
</dbReference>
<evidence type="ECO:0000313" key="6">
    <source>
        <dbReference type="EMBL" id="OAQ24264.1"/>
    </source>
</evidence>
<dbReference type="InterPro" id="IPR029071">
    <property type="entry name" value="Ubiquitin-like_domsf"/>
</dbReference>
<keyword evidence="7" id="KW-1185">Reference proteome</keyword>
<evidence type="ECO:0000259" key="4">
    <source>
        <dbReference type="PROSITE" id="PS50053"/>
    </source>
</evidence>
<dbReference type="SUPFAM" id="SSF54236">
    <property type="entry name" value="Ubiquitin-like"/>
    <property type="match status" value="1"/>
</dbReference>
<proteinExistence type="predicted"/>
<keyword evidence="2" id="KW-0677">Repeat</keyword>
<dbReference type="SUPFAM" id="SSF74924">
    <property type="entry name" value="Cap-Gly domain"/>
    <property type="match status" value="1"/>
</dbReference>
<keyword evidence="3" id="KW-0143">Chaperone</keyword>
<dbReference type="PROSITE" id="PS50245">
    <property type="entry name" value="CAP_GLY_2"/>
    <property type="match status" value="1"/>
</dbReference>
<dbReference type="Pfam" id="PF01302">
    <property type="entry name" value="CAP_GLY"/>
    <property type="match status" value="1"/>
</dbReference>
<reference evidence="6 7" key="1">
    <citation type="submission" date="2016-05" db="EMBL/GenBank/DDBJ databases">
        <title>Genome sequencing reveals origins of a unique bacterial endosymbiosis in the earliest lineages of terrestrial Fungi.</title>
        <authorList>
            <consortium name="DOE Joint Genome Institute"/>
            <person name="Uehling J."/>
            <person name="Gryganskyi A."/>
            <person name="Hameed K."/>
            <person name="Tschaplinski T."/>
            <person name="Misztal P."/>
            <person name="Wu S."/>
            <person name="Desiro A."/>
            <person name="Vande Pol N."/>
            <person name="Du Z.-Y."/>
            <person name="Zienkiewicz A."/>
            <person name="Zienkiewicz K."/>
            <person name="Morin E."/>
            <person name="Tisserant E."/>
            <person name="Splivallo R."/>
            <person name="Hainaut M."/>
            <person name="Henrissat B."/>
            <person name="Ohm R."/>
            <person name="Kuo A."/>
            <person name="Yan J."/>
            <person name="Lipzen A."/>
            <person name="Nolan M."/>
            <person name="Labutti K."/>
            <person name="Barry K."/>
            <person name="Goldstein A."/>
            <person name="Labbe J."/>
            <person name="Schadt C."/>
            <person name="Tuskan G."/>
            <person name="Grigoriev I."/>
            <person name="Martin F."/>
            <person name="Vilgalys R."/>
            <person name="Bonito G."/>
        </authorList>
    </citation>
    <scope>NUCLEOTIDE SEQUENCE [LARGE SCALE GENOMIC DNA]</scope>
    <source>
        <strain evidence="6 7">AG-77</strain>
    </source>
</reference>
<organism evidence="6 7">
    <name type="scientific">Linnemannia elongata AG-77</name>
    <dbReference type="NCBI Taxonomy" id="1314771"/>
    <lineage>
        <taxon>Eukaryota</taxon>
        <taxon>Fungi</taxon>
        <taxon>Fungi incertae sedis</taxon>
        <taxon>Mucoromycota</taxon>
        <taxon>Mortierellomycotina</taxon>
        <taxon>Mortierellomycetes</taxon>
        <taxon>Mortierellales</taxon>
        <taxon>Mortierellaceae</taxon>
        <taxon>Linnemannia</taxon>
    </lineage>
</organism>
<evidence type="ECO:0000256" key="1">
    <source>
        <dbReference type="ARBA" id="ARBA00022614"/>
    </source>
</evidence>
<dbReference type="InterPro" id="IPR000938">
    <property type="entry name" value="CAP-Gly_domain"/>
</dbReference>
<evidence type="ECO:0000313" key="7">
    <source>
        <dbReference type="Proteomes" id="UP000078512"/>
    </source>
</evidence>
<dbReference type="Proteomes" id="UP000078512">
    <property type="component" value="Unassembled WGS sequence"/>
</dbReference>
<dbReference type="InterPro" id="IPR036859">
    <property type="entry name" value="CAP-Gly_dom_sf"/>
</dbReference>
<feature type="domain" description="Ubiquitin-like" evidence="4">
    <location>
        <begin position="451"/>
        <end position="542"/>
    </location>
</feature>
<dbReference type="Gene3D" id="2.30.30.190">
    <property type="entry name" value="CAP Gly-rich-like domain"/>
    <property type="match status" value="1"/>
</dbReference>
<name>A0A197JIR4_9FUNG</name>
<dbReference type="InterPro" id="IPR000626">
    <property type="entry name" value="Ubiquitin-like_dom"/>
</dbReference>
<evidence type="ECO:0008006" key="8">
    <source>
        <dbReference type="Google" id="ProtNLM"/>
    </source>
</evidence>
<protein>
    <recommendedName>
        <fullName evidence="8">Tubulin-folding cofactor E</fullName>
    </recommendedName>
</protein>
<dbReference type="SUPFAM" id="SSF52058">
    <property type="entry name" value="L domain-like"/>
    <property type="match status" value="1"/>
</dbReference>
<dbReference type="SMART" id="SM01052">
    <property type="entry name" value="CAP_GLY"/>
    <property type="match status" value="1"/>
</dbReference>
<dbReference type="PROSITE" id="PS50053">
    <property type="entry name" value="UBIQUITIN_2"/>
    <property type="match status" value="1"/>
</dbReference>
<evidence type="ECO:0000256" key="2">
    <source>
        <dbReference type="ARBA" id="ARBA00022737"/>
    </source>
</evidence>
<dbReference type="PANTHER" id="PTHR15454">
    <property type="entry name" value="NISCHARIN RELATED"/>
    <property type="match status" value="1"/>
</dbReference>
<evidence type="ECO:0000259" key="5">
    <source>
        <dbReference type="PROSITE" id="PS50245"/>
    </source>
</evidence>
<feature type="domain" description="CAP-Gly" evidence="5">
    <location>
        <begin position="29"/>
        <end position="73"/>
    </location>
</feature>
<keyword evidence="1" id="KW-0433">Leucine-rich repeat</keyword>
<dbReference type="Gene3D" id="3.80.10.10">
    <property type="entry name" value="Ribonuclease Inhibitor"/>
    <property type="match status" value="2"/>
</dbReference>
<accession>A0A197JIR4</accession>
<dbReference type="AlphaFoldDB" id="A0A197JIR4"/>
<dbReference type="EMBL" id="KV442098">
    <property type="protein sequence ID" value="OAQ24264.1"/>
    <property type="molecule type" value="Genomic_DNA"/>
</dbReference>